<name>A0ABM1W125_APLCA</name>
<gene>
    <name evidence="4" type="primary">LOC118478587</name>
</gene>
<protein>
    <submittedName>
        <fullName evidence="4">Uncharacterized protein LOC118478587</fullName>
    </submittedName>
</protein>
<keyword evidence="2" id="KW-0325">Glycoprotein</keyword>
<evidence type="ECO:0000313" key="4">
    <source>
        <dbReference type="RefSeq" id="XP_035828368.1"/>
    </source>
</evidence>
<organism evidence="3 4">
    <name type="scientific">Aplysia californica</name>
    <name type="common">California sea hare</name>
    <dbReference type="NCBI Taxonomy" id="6500"/>
    <lineage>
        <taxon>Eukaryota</taxon>
        <taxon>Metazoa</taxon>
        <taxon>Spiralia</taxon>
        <taxon>Lophotrochozoa</taxon>
        <taxon>Mollusca</taxon>
        <taxon>Gastropoda</taxon>
        <taxon>Heterobranchia</taxon>
        <taxon>Euthyneura</taxon>
        <taxon>Tectipleura</taxon>
        <taxon>Aplysiida</taxon>
        <taxon>Aplysioidea</taxon>
        <taxon>Aplysiidae</taxon>
        <taxon>Aplysia</taxon>
    </lineage>
</organism>
<evidence type="ECO:0000313" key="3">
    <source>
        <dbReference type="Proteomes" id="UP000694888"/>
    </source>
</evidence>
<proteinExistence type="predicted"/>
<dbReference type="InterPro" id="IPR026664">
    <property type="entry name" value="Stereocilin-rel"/>
</dbReference>
<evidence type="ECO:0000256" key="2">
    <source>
        <dbReference type="ARBA" id="ARBA00023180"/>
    </source>
</evidence>
<dbReference type="PANTHER" id="PTHR23412:SF17">
    <property type="entry name" value="OTOANCORIN"/>
    <property type="match status" value="1"/>
</dbReference>
<dbReference type="Proteomes" id="UP000694888">
    <property type="component" value="Unplaced"/>
</dbReference>
<accession>A0ABM1W125</accession>
<keyword evidence="3" id="KW-1185">Reference proteome</keyword>
<dbReference type="GeneID" id="118478587"/>
<sequence length="644" mass="73108">MEFEIVKESVLTMTEDDLMQIPLETFCECSHFYVEFLDHRCEHNPRTCEAFWEKILESCMVTGLPVVNVLEDLPGYFIQHFVPPEDMEHLDMNDTAILERIADIPLDDIHATVLYRKLEKELGNVSFYDHPDFNKNPSAYKLYSKGMTTDHAHSMRADDTFIDMLPTLATSFEQSNKKKTAMIYEKIAESFNLGSARDVCVDESMVADVAPYFIQASEEDMRKLTPDSRYNILKQIGETKKYTRKMTRPKIRLFFALQLETKDVRAPYDSADIEAVGKYLWCGMDASHVTHVSSQAIEEYLHVFDSCDQLDQETRKELSDTYVNYVGGIFSIIDQPDKAEAMGSLLMYVDITTASTLPAKKDKLEKFEVLMSEVLELAESRSRRLQEKSGRDIPEEEKETEKRFRKSLTHGLFGVKHTGGGPLDCRSLMAFHGDLSFLNETDIVDMPMREFENCIEEFQKSDWNDDQFMAIGTKLKEGFGNDTSMWNPTMTMKAGPLIRGLDPMDLLNMTFTKDTLAVLGQFDLGANMSGDIVDKYARDMGMFDMSSLTVDELGALGKMVCGIAADMIATMDARTVSEAARHLKEAECLDTDQLEEFGKKLEEDLGRDWSHFTPDKIEELGVLMGGAPKDILETLGEQQISSID</sequence>
<evidence type="ECO:0000256" key="1">
    <source>
        <dbReference type="ARBA" id="ARBA00022729"/>
    </source>
</evidence>
<keyword evidence="1" id="KW-0732">Signal</keyword>
<dbReference type="PANTHER" id="PTHR23412">
    <property type="entry name" value="STEREOCILIN RELATED"/>
    <property type="match status" value="1"/>
</dbReference>
<reference evidence="4" key="1">
    <citation type="submission" date="2025-08" db="UniProtKB">
        <authorList>
            <consortium name="RefSeq"/>
        </authorList>
    </citation>
    <scope>IDENTIFICATION</scope>
</reference>
<feature type="non-terminal residue" evidence="4">
    <location>
        <position position="644"/>
    </location>
</feature>
<dbReference type="RefSeq" id="XP_035828368.1">
    <property type="nucleotide sequence ID" value="XM_035972475.1"/>
</dbReference>